<dbReference type="InterPro" id="IPR009056">
    <property type="entry name" value="Cyt_c-like_dom"/>
</dbReference>
<feature type="domain" description="Cytochrome c" evidence="6">
    <location>
        <begin position="423"/>
        <end position="517"/>
    </location>
</feature>
<dbReference type="InterPro" id="IPR011042">
    <property type="entry name" value="6-blade_b-propeller_TolB-like"/>
</dbReference>
<dbReference type="PROSITE" id="PS51007">
    <property type="entry name" value="CYTC"/>
    <property type="match status" value="1"/>
</dbReference>
<accession>A0A1H4BBT2</accession>
<dbReference type="InterPro" id="IPR011041">
    <property type="entry name" value="Quinoprot_gluc/sorb_DH_b-prop"/>
</dbReference>
<gene>
    <name evidence="7" type="ORF">SAMN05216562_3193</name>
</gene>
<dbReference type="EMBL" id="FNQO01000005">
    <property type="protein sequence ID" value="SEA45643.1"/>
    <property type="molecule type" value="Genomic_DNA"/>
</dbReference>
<dbReference type="PANTHER" id="PTHR33546">
    <property type="entry name" value="LARGE, MULTIFUNCTIONAL SECRETED PROTEIN-RELATED"/>
    <property type="match status" value="1"/>
</dbReference>
<keyword evidence="5" id="KW-0472">Membrane</keyword>
<dbReference type="GO" id="GO:0020037">
    <property type="term" value="F:heme binding"/>
    <property type="evidence" value="ECO:0007669"/>
    <property type="project" value="InterPro"/>
</dbReference>
<keyword evidence="2 4" id="KW-0479">Metal-binding</keyword>
<dbReference type="Gene3D" id="1.10.760.10">
    <property type="entry name" value="Cytochrome c-like domain"/>
    <property type="match status" value="1"/>
</dbReference>
<reference evidence="8" key="1">
    <citation type="submission" date="2016-10" db="EMBL/GenBank/DDBJ databases">
        <authorList>
            <person name="Varghese N."/>
            <person name="Submissions S."/>
        </authorList>
    </citation>
    <scope>NUCLEOTIDE SEQUENCE [LARGE SCALE GENOMIC DNA]</scope>
    <source>
        <strain evidence="8">CGMCC 1.10657</strain>
    </source>
</reference>
<dbReference type="Pfam" id="PF22807">
    <property type="entry name" value="TrAA12"/>
    <property type="match status" value="1"/>
</dbReference>
<keyword evidence="8" id="KW-1185">Reference proteome</keyword>
<dbReference type="SUPFAM" id="SSF46626">
    <property type="entry name" value="Cytochrome c"/>
    <property type="match status" value="1"/>
</dbReference>
<evidence type="ECO:0000256" key="2">
    <source>
        <dbReference type="ARBA" id="ARBA00022723"/>
    </source>
</evidence>
<keyword evidence="5" id="KW-1133">Transmembrane helix</keyword>
<evidence type="ECO:0000256" key="1">
    <source>
        <dbReference type="ARBA" id="ARBA00022617"/>
    </source>
</evidence>
<evidence type="ECO:0000256" key="5">
    <source>
        <dbReference type="SAM" id="Phobius"/>
    </source>
</evidence>
<dbReference type="STRING" id="658218.SAMN05216562_3193"/>
<organism evidence="7 8">
    <name type="scientific">Microbulbifer marinus</name>
    <dbReference type="NCBI Taxonomy" id="658218"/>
    <lineage>
        <taxon>Bacteria</taxon>
        <taxon>Pseudomonadati</taxon>
        <taxon>Pseudomonadota</taxon>
        <taxon>Gammaproteobacteria</taxon>
        <taxon>Cellvibrionales</taxon>
        <taxon>Microbulbiferaceae</taxon>
        <taxon>Microbulbifer</taxon>
    </lineage>
</organism>
<feature type="transmembrane region" description="Helical" evidence="5">
    <location>
        <begin position="7"/>
        <end position="26"/>
    </location>
</feature>
<protein>
    <submittedName>
        <fullName evidence="7">Glucose/arabinose dehydrogenase, beta-propeller fold</fullName>
    </submittedName>
</protein>
<sequence length="517" mass="56458">MKSLLKYALISFIALAVALTAVVVFMPGVSVPWKQLTGGADTDPQTVDRQLQVAAGYRIELFADAVPNARWLAVTRRGDVIVSQPKRGQVTLLQADENRDGQTDGQRVLIDGLRRPHGLFLHENWLYIAESDGVGRVPFDHSDGRLAGRYQRIVEGLADEGNHWTKTIGMGPDGWVYLSSGSTCNVCTEEDPQRATIMRFRPDGSDLEIFATGLRNSVGFDWSPKNGGLYATDNGRDWLGDDFPPCELNLVEKDAFYGWPYANGNRIPDPDLGVNSGADIKQKIAASRPPVHNFPAHNAPLGITFLRSPTQPAAYRDAALVALHGSWNRSVKDGYKVVSLHWDEQGNIHQKDFVWGFLSADKSEVHGRPVAIAEDASGNIYISDDYAGAVYRVTTGDGESAANVAASKPRMQAPNKPLVIDSGAAQRGEELYQRHNCAECHATQVPLQNLAKKYNLQTLADYFDTPTPPMPNYGFSSTQKRALAHYLMAREVEIESGANLLLPPGTPVPIDPSGPSG</sequence>
<dbReference type="GO" id="GO:0009055">
    <property type="term" value="F:electron transfer activity"/>
    <property type="evidence" value="ECO:0007669"/>
    <property type="project" value="InterPro"/>
</dbReference>
<evidence type="ECO:0000259" key="6">
    <source>
        <dbReference type="PROSITE" id="PS51007"/>
    </source>
</evidence>
<evidence type="ECO:0000256" key="3">
    <source>
        <dbReference type="ARBA" id="ARBA00023004"/>
    </source>
</evidence>
<proteinExistence type="predicted"/>
<keyword evidence="5" id="KW-0812">Transmembrane</keyword>
<dbReference type="PANTHER" id="PTHR33546:SF1">
    <property type="entry name" value="LARGE, MULTIFUNCTIONAL SECRETED PROTEIN"/>
    <property type="match status" value="1"/>
</dbReference>
<dbReference type="AlphaFoldDB" id="A0A1H4BBT2"/>
<dbReference type="Gene3D" id="2.120.10.30">
    <property type="entry name" value="TolB, C-terminal domain"/>
    <property type="match status" value="1"/>
</dbReference>
<keyword evidence="3 4" id="KW-0408">Iron</keyword>
<evidence type="ECO:0000313" key="8">
    <source>
        <dbReference type="Proteomes" id="UP000198658"/>
    </source>
</evidence>
<dbReference type="InterPro" id="IPR054539">
    <property type="entry name" value="Beta-prop_PDH"/>
</dbReference>
<dbReference type="Proteomes" id="UP000198658">
    <property type="component" value="Unassembled WGS sequence"/>
</dbReference>
<evidence type="ECO:0000313" key="7">
    <source>
        <dbReference type="EMBL" id="SEA45643.1"/>
    </source>
</evidence>
<name>A0A1H4BBT2_9GAMM</name>
<evidence type="ECO:0000256" key="4">
    <source>
        <dbReference type="PROSITE-ProRule" id="PRU00433"/>
    </source>
</evidence>
<dbReference type="SUPFAM" id="SSF50952">
    <property type="entry name" value="Soluble quinoprotein glucose dehydrogenase"/>
    <property type="match status" value="1"/>
</dbReference>
<keyword evidence="1 4" id="KW-0349">Heme</keyword>
<dbReference type="GO" id="GO:0046872">
    <property type="term" value="F:metal ion binding"/>
    <property type="evidence" value="ECO:0007669"/>
    <property type="project" value="UniProtKB-KW"/>
</dbReference>
<dbReference type="InterPro" id="IPR036909">
    <property type="entry name" value="Cyt_c-like_dom_sf"/>
</dbReference>